<evidence type="ECO:0000256" key="1">
    <source>
        <dbReference type="ARBA" id="ARBA00004328"/>
    </source>
</evidence>
<evidence type="ECO:0000256" key="3">
    <source>
        <dbReference type="ARBA" id="ARBA00022612"/>
    </source>
</evidence>
<keyword evidence="3" id="KW-1188">Viral release from host cell</keyword>
<sequence length="276" mass="30237">VSGSQYGFSPAVTAGLADARLIQAMTLTLLEAGEMAVRPAMIATIEAVRSDMQVFPGGTTWVEGAYDERLGKALQPVPLDLRGLPFGLEQQADVREQLAAAFFLNKISMPLRDKEMTAYEASRIWMQYIRDAIPLFEPMETDYNGSMQEDTFSELMRLGTFGPVEEVPEELLEQEITFRFESPLHDAIERVEAETFVESTELIAAAVELDENAGAVLDVVKTLRGALKGIGQKEENLRSEEDFERIASERAEAAEASQALALAQQGADVAKTVADA</sequence>
<proteinExistence type="predicted"/>
<keyword evidence="6" id="KW-1160">Virus entry into host cell</keyword>
<evidence type="ECO:0000256" key="2">
    <source>
        <dbReference type="ARBA" id="ARBA00022595"/>
    </source>
</evidence>
<comment type="caution">
    <text evidence="7">The sequence shown here is derived from an EMBL/GenBank/DDBJ whole genome shotgun (WGS) entry which is preliminary data.</text>
</comment>
<keyword evidence="5" id="KW-0231">Viral genome packaging</keyword>
<name>A0A0F9BKD0_9ZZZZ</name>
<keyword evidence="4" id="KW-0946">Virion</keyword>
<organism evidence="7">
    <name type="scientific">marine sediment metagenome</name>
    <dbReference type="NCBI Taxonomy" id="412755"/>
    <lineage>
        <taxon>unclassified sequences</taxon>
        <taxon>metagenomes</taxon>
        <taxon>ecological metagenomes</taxon>
    </lineage>
</organism>
<dbReference type="EMBL" id="LAZR01037381">
    <property type="protein sequence ID" value="KKL22359.1"/>
    <property type="molecule type" value="Genomic_DNA"/>
</dbReference>
<accession>A0A0F9BKD0</accession>
<comment type="subcellular location">
    <subcellularLocation>
        <location evidence="1">Virion</location>
    </subcellularLocation>
</comment>
<reference evidence="7" key="1">
    <citation type="journal article" date="2015" name="Nature">
        <title>Complex archaea that bridge the gap between prokaryotes and eukaryotes.</title>
        <authorList>
            <person name="Spang A."/>
            <person name="Saw J.H."/>
            <person name="Jorgensen S.L."/>
            <person name="Zaremba-Niedzwiedzka K."/>
            <person name="Martijn J."/>
            <person name="Lind A.E."/>
            <person name="van Eijk R."/>
            <person name="Schleper C."/>
            <person name="Guy L."/>
            <person name="Ettema T.J."/>
        </authorList>
    </citation>
    <scope>NUCLEOTIDE SEQUENCE</scope>
</reference>
<dbReference type="GO" id="GO:0044423">
    <property type="term" value="C:virion component"/>
    <property type="evidence" value="ECO:0007669"/>
    <property type="project" value="UniProtKB-KW"/>
</dbReference>
<feature type="non-terminal residue" evidence="7">
    <location>
        <position position="1"/>
    </location>
</feature>
<evidence type="ECO:0000256" key="4">
    <source>
        <dbReference type="ARBA" id="ARBA00022844"/>
    </source>
</evidence>
<dbReference type="GO" id="GO:0046718">
    <property type="term" value="P:symbiont entry into host cell"/>
    <property type="evidence" value="ECO:0007669"/>
    <property type="project" value="UniProtKB-KW"/>
</dbReference>
<keyword evidence="2" id="KW-1162">Viral penetration into host cytoplasm</keyword>
<gene>
    <name evidence="7" type="ORF">LCGC14_2436210</name>
</gene>
<evidence type="ECO:0000256" key="5">
    <source>
        <dbReference type="ARBA" id="ARBA00023219"/>
    </source>
</evidence>
<dbReference type="Pfam" id="PF12236">
    <property type="entry name" value="Head-tail_con"/>
    <property type="match status" value="1"/>
</dbReference>
<evidence type="ECO:0000256" key="6">
    <source>
        <dbReference type="ARBA" id="ARBA00023296"/>
    </source>
</evidence>
<evidence type="ECO:0000313" key="7">
    <source>
        <dbReference type="EMBL" id="KKL22359.1"/>
    </source>
</evidence>
<dbReference type="AlphaFoldDB" id="A0A0F9BKD0"/>
<protein>
    <submittedName>
        <fullName evidence="7">Uncharacterized protein</fullName>
    </submittedName>
</protein>
<dbReference type="InterPro" id="IPR020991">
    <property type="entry name" value="Connector_podovirus"/>
</dbReference>